<dbReference type="HAMAP" id="MF_00050">
    <property type="entry name" value="EF_Ts"/>
    <property type="match status" value="1"/>
</dbReference>
<accession>A0A1F7YWN5</accession>
<dbReference type="SUPFAM" id="SSF54713">
    <property type="entry name" value="Elongation factor Ts (EF-Ts), dimerisation domain"/>
    <property type="match status" value="1"/>
</dbReference>
<evidence type="ECO:0000313" key="8">
    <source>
        <dbReference type="Proteomes" id="UP000178870"/>
    </source>
</evidence>
<dbReference type="Proteomes" id="UP000178870">
    <property type="component" value="Unassembled WGS sequence"/>
</dbReference>
<reference evidence="7 8" key="1">
    <citation type="journal article" date="2016" name="Nat. Commun.">
        <title>Thousands of microbial genomes shed light on interconnected biogeochemical processes in an aquifer system.</title>
        <authorList>
            <person name="Anantharaman K."/>
            <person name="Brown C.T."/>
            <person name="Hug L.A."/>
            <person name="Sharon I."/>
            <person name="Castelle C.J."/>
            <person name="Probst A.J."/>
            <person name="Thomas B.C."/>
            <person name="Singh A."/>
            <person name="Wilkins M.J."/>
            <person name="Karaoz U."/>
            <person name="Brodie E.L."/>
            <person name="Williams K.H."/>
            <person name="Hubbard S.S."/>
            <person name="Banfield J.F."/>
        </authorList>
    </citation>
    <scope>NUCLEOTIDE SEQUENCE [LARGE SCALE GENOMIC DNA]</scope>
</reference>
<dbReference type="InterPro" id="IPR014039">
    <property type="entry name" value="Transl_elong_EFTs/EF1B_dimer"/>
</dbReference>
<name>A0A1F7YWN5_9BACT</name>
<keyword evidence="5" id="KW-0963">Cytoplasm</keyword>
<evidence type="ECO:0000256" key="5">
    <source>
        <dbReference type="HAMAP-Rule" id="MF_00050"/>
    </source>
</evidence>
<dbReference type="Gene3D" id="3.30.479.20">
    <property type="entry name" value="Elongation factor Ts, dimerisation domain"/>
    <property type="match status" value="1"/>
</dbReference>
<comment type="caution">
    <text evidence="7">The sequence shown here is derived from an EMBL/GenBank/DDBJ whole genome shotgun (WGS) entry which is preliminary data.</text>
</comment>
<keyword evidence="3 5" id="KW-0251">Elongation factor</keyword>
<evidence type="ECO:0000313" key="7">
    <source>
        <dbReference type="EMBL" id="OGM31594.1"/>
    </source>
</evidence>
<dbReference type="Gene3D" id="1.10.8.10">
    <property type="entry name" value="DNA helicase RuvA subunit, C-terminal domain"/>
    <property type="match status" value="1"/>
</dbReference>
<dbReference type="Pfam" id="PF00889">
    <property type="entry name" value="EF_TS"/>
    <property type="match status" value="1"/>
</dbReference>
<dbReference type="SUPFAM" id="SSF46934">
    <property type="entry name" value="UBA-like"/>
    <property type="match status" value="1"/>
</dbReference>
<gene>
    <name evidence="5" type="primary">tsf</name>
    <name evidence="7" type="ORF">A2803_00325</name>
</gene>
<dbReference type="GO" id="GO:0005737">
    <property type="term" value="C:cytoplasm"/>
    <property type="evidence" value="ECO:0007669"/>
    <property type="project" value="UniProtKB-SubCell"/>
</dbReference>
<comment type="subcellular location">
    <subcellularLocation>
        <location evidence="5">Cytoplasm</location>
    </subcellularLocation>
</comment>
<keyword evidence="4 5" id="KW-0648">Protein biosynthesis</keyword>
<comment type="function">
    <text evidence="5">Associates with the EF-Tu.GDP complex and induces the exchange of GDP to GTP. It remains bound to the aminoacyl-tRNA.EF-Tu.GTP complex up to the GTP hydrolysis stage on the ribosome.</text>
</comment>
<feature type="region of interest" description="Involved in Mg(2+) ion dislocation from EF-Tu" evidence="5">
    <location>
        <begin position="80"/>
        <end position="83"/>
    </location>
</feature>
<dbReference type="AlphaFoldDB" id="A0A1F7YWN5"/>
<evidence type="ECO:0000256" key="1">
    <source>
        <dbReference type="ARBA" id="ARBA00005532"/>
    </source>
</evidence>
<evidence type="ECO:0000256" key="2">
    <source>
        <dbReference type="ARBA" id="ARBA00016956"/>
    </source>
</evidence>
<sequence>MKITAQMIREVREETGAPMLRAKKVLEEVGDKKKAIEILKKEGFEKMAKRTDRATGAGVVVSYTHHTGKVASLVELLCETDFVAKNEVFLEVANNIAMQVASMNPKDEKELLAQEFVKDPGKKIEELIKEATAKTGENIKLSRFTRIEIGN</sequence>
<feature type="domain" description="Translation elongation factor EFTs/EF1B dimerisation" evidence="6">
    <location>
        <begin position="71"/>
        <end position="149"/>
    </location>
</feature>
<comment type="similarity">
    <text evidence="1 5">Belongs to the EF-Ts family.</text>
</comment>
<evidence type="ECO:0000259" key="6">
    <source>
        <dbReference type="Pfam" id="PF00889"/>
    </source>
</evidence>
<organism evidence="7 8">
    <name type="scientific">Candidatus Woesebacteria bacterium RIFCSPHIGHO2_01_FULL_44_21</name>
    <dbReference type="NCBI Taxonomy" id="1802503"/>
    <lineage>
        <taxon>Bacteria</taxon>
        <taxon>Candidatus Woeseibacteriota</taxon>
    </lineage>
</organism>
<dbReference type="InterPro" id="IPR001816">
    <property type="entry name" value="Transl_elong_EFTs/EF1B"/>
</dbReference>
<protein>
    <recommendedName>
        <fullName evidence="2 5">Elongation factor Ts</fullName>
        <shortName evidence="5">EF-Ts</shortName>
    </recommendedName>
</protein>
<dbReference type="EMBL" id="MGGP01000023">
    <property type="protein sequence ID" value="OGM31594.1"/>
    <property type="molecule type" value="Genomic_DNA"/>
</dbReference>
<evidence type="ECO:0000256" key="4">
    <source>
        <dbReference type="ARBA" id="ARBA00022917"/>
    </source>
</evidence>
<dbReference type="PANTHER" id="PTHR11741:SF0">
    <property type="entry name" value="ELONGATION FACTOR TS, MITOCHONDRIAL"/>
    <property type="match status" value="1"/>
</dbReference>
<dbReference type="GO" id="GO:0003746">
    <property type="term" value="F:translation elongation factor activity"/>
    <property type="evidence" value="ECO:0007669"/>
    <property type="project" value="UniProtKB-UniRule"/>
</dbReference>
<dbReference type="PANTHER" id="PTHR11741">
    <property type="entry name" value="ELONGATION FACTOR TS"/>
    <property type="match status" value="1"/>
</dbReference>
<proteinExistence type="inferred from homology"/>
<dbReference type="InterPro" id="IPR036402">
    <property type="entry name" value="EF-Ts_dimer_sf"/>
</dbReference>
<evidence type="ECO:0000256" key="3">
    <source>
        <dbReference type="ARBA" id="ARBA00022768"/>
    </source>
</evidence>
<dbReference type="InterPro" id="IPR009060">
    <property type="entry name" value="UBA-like_sf"/>
</dbReference>
<dbReference type="FunFam" id="1.10.8.10:FF:000001">
    <property type="entry name" value="Elongation factor Ts"/>
    <property type="match status" value="1"/>
</dbReference>